<dbReference type="OrthoDB" id="27198at2759"/>
<dbReference type="GO" id="GO:0031624">
    <property type="term" value="F:ubiquitin conjugating enzyme binding"/>
    <property type="evidence" value="ECO:0007669"/>
    <property type="project" value="TreeGrafter"/>
</dbReference>
<accession>A0A9P7ZC14</accession>
<dbReference type="GO" id="GO:0032182">
    <property type="term" value="F:ubiquitin-like protein binding"/>
    <property type="evidence" value="ECO:0007669"/>
    <property type="project" value="TreeGrafter"/>
</dbReference>
<sequence length="269" mass="30869">MPPLSSVQRATVNQFMALTGVADKTAQKLLKANNWKLDLSVNSFFESNSASAPVSREKDTLGKLFEKYRTPTDDPDTATIDGMMQYFKDLGVSLENAEVLIPVEVVQAPTMGVMTKDKFVEGWRAVNADTIAKQKTYIQGQIRHLSTDMAFLKRVYRHTFIFAKEKDQKALPKDVAVVYWELLFKSPGKQWVTTSTNWTDMWVEFLNTKWTKSVNKDMWNQTFEFFLKTMEDETLSFWSEDSAWPGVIDEFVAYAKEQRGDLTDSMETD</sequence>
<dbReference type="InterPro" id="IPR042460">
    <property type="entry name" value="DCN1-like_PONY"/>
</dbReference>
<evidence type="ECO:0000256" key="1">
    <source>
        <dbReference type="ARBA" id="ARBA00022786"/>
    </source>
</evidence>
<dbReference type="Gene3D" id="1.10.238.10">
    <property type="entry name" value="EF-hand"/>
    <property type="match status" value="1"/>
</dbReference>
<evidence type="ECO:0000259" key="3">
    <source>
        <dbReference type="PROSITE" id="PS51229"/>
    </source>
</evidence>
<dbReference type="InterPro" id="IPR014764">
    <property type="entry name" value="DCN-prot"/>
</dbReference>
<comment type="caution">
    <text evidence="4">The sequence shown here is derived from an EMBL/GenBank/DDBJ whole genome shotgun (WGS) entry which is preliminary data.</text>
</comment>
<reference evidence="4" key="1">
    <citation type="journal article" date="2021" name="IMA Fungus">
        <title>Genomic characterization of three marine fungi, including Emericellopsis atlantica sp. nov. with signatures of a generalist lifestyle and marine biomass degradation.</title>
        <authorList>
            <person name="Hagestad O.C."/>
            <person name="Hou L."/>
            <person name="Andersen J.H."/>
            <person name="Hansen E.H."/>
            <person name="Altermark B."/>
            <person name="Li C."/>
            <person name="Kuhnert E."/>
            <person name="Cox R.J."/>
            <person name="Crous P.W."/>
            <person name="Spatafora J.W."/>
            <person name="Lail K."/>
            <person name="Amirebrahimi M."/>
            <person name="Lipzen A."/>
            <person name="Pangilinan J."/>
            <person name="Andreopoulos W."/>
            <person name="Hayes R.D."/>
            <person name="Ng V."/>
            <person name="Grigoriev I.V."/>
            <person name="Jackson S.A."/>
            <person name="Sutton T.D.S."/>
            <person name="Dobson A.D.W."/>
            <person name="Rama T."/>
        </authorList>
    </citation>
    <scope>NUCLEOTIDE SEQUENCE</scope>
    <source>
        <strain evidence="4">TRa3180A</strain>
    </source>
</reference>
<comment type="function">
    <text evidence="2">Neddylation of cullins play an essential role in the regulation of SCF-type complexes activity.</text>
</comment>
<dbReference type="PANTHER" id="PTHR12281">
    <property type="entry name" value="RP42 RELATED"/>
    <property type="match status" value="1"/>
</dbReference>
<dbReference type="Gene3D" id="1.10.238.200">
    <property type="entry name" value="Cullin, PONY binding domain"/>
    <property type="match status" value="1"/>
</dbReference>
<dbReference type="InterPro" id="IPR005176">
    <property type="entry name" value="PONY_dom"/>
</dbReference>
<dbReference type="GO" id="GO:0045116">
    <property type="term" value="P:protein neddylation"/>
    <property type="evidence" value="ECO:0007669"/>
    <property type="project" value="TreeGrafter"/>
</dbReference>
<dbReference type="GO" id="GO:0097602">
    <property type="term" value="F:cullin family protein binding"/>
    <property type="evidence" value="ECO:0007669"/>
    <property type="project" value="TreeGrafter"/>
</dbReference>
<dbReference type="PANTHER" id="PTHR12281:SF31">
    <property type="entry name" value="DCN1-LIKE PROTEIN 3"/>
    <property type="match status" value="1"/>
</dbReference>
<evidence type="ECO:0000313" key="5">
    <source>
        <dbReference type="Proteomes" id="UP000887226"/>
    </source>
</evidence>
<feature type="domain" description="DCUN1" evidence="3">
    <location>
        <begin position="56"/>
        <end position="256"/>
    </location>
</feature>
<dbReference type="PROSITE" id="PS51229">
    <property type="entry name" value="DCUN1"/>
    <property type="match status" value="1"/>
</dbReference>
<name>A0A9P7ZC14_9HELO</name>
<dbReference type="Proteomes" id="UP000887226">
    <property type="component" value="Unassembled WGS sequence"/>
</dbReference>
<dbReference type="InterPro" id="IPR009060">
    <property type="entry name" value="UBA-like_sf"/>
</dbReference>
<dbReference type="AlphaFoldDB" id="A0A9P7ZC14"/>
<keyword evidence="5" id="KW-1185">Reference proteome</keyword>
<dbReference type="Gene3D" id="1.10.8.10">
    <property type="entry name" value="DNA helicase RuvA subunit, C-terminal domain"/>
    <property type="match status" value="1"/>
</dbReference>
<dbReference type="Pfam" id="PF14555">
    <property type="entry name" value="UBA_4"/>
    <property type="match status" value="1"/>
</dbReference>
<dbReference type="SUPFAM" id="SSF46934">
    <property type="entry name" value="UBA-like"/>
    <property type="match status" value="1"/>
</dbReference>
<organism evidence="4 5">
    <name type="scientific">Calycina marina</name>
    <dbReference type="NCBI Taxonomy" id="1763456"/>
    <lineage>
        <taxon>Eukaryota</taxon>
        <taxon>Fungi</taxon>
        <taxon>Dikarya</taxon>
        <taxon>Ascomycota</taxon>
        <taxon>Pezizomycotina</taxon>
        <taxon>Leotiomycetes</taxon>
        <taxon>Helotiales</taxon>
        <taxon>Pezizellaceae</taxon>
        <taxon>Calycina</taxon>
    </lineage>
</organism>
<dbReference type="GO" id="GO:0000151">
    <property type="term" value="C:ubiquitin ligase complex"/>
    <property type="evidence" value="ECO:0007669"/>
    <property type="project" value="TreeGrafter"/>
</dbReference>
<dbReference type="Pfam" id="PF03556">
    <property type="entry name" value="Cullin_binding"/>
    <property type="match status" value="1"/>
</dbReference>
<protein>
    <recommendedName>
        <fullName evidence="2">Defective in cullin neddylation protein</fullName>
    </recommendedName>
</protein>
<dbReference type="EMBL" id="MU253741">
    <property type="protein sequence ID" value="KAG9248927.1"/>
    <property type="molecule type" value="Genomic_DNA"/>
</dbReference>
<gene>
    <name evidence="4" type="ORF">BJ878DRAFT_486012</name>
</gene>
<evidence type="ECO:0000256" key="2">
    <source>
        <dbReference type="RuleBase" id="RU410713"/>
    </source>
</evidence>
<keyword evidence="1" id="KW-0833">Ubl conjugation pathway</keyword>
<evidence type="ECO:0000313" key="4">
    <source>
        <dbReference type="EMBL" id="KAG9248927.1"/>
    </source>
</evidence>
<proteinExistence type="predicted"/>